<sequence>MNLDDKSLFLDAMEDVQPLKRNNDVHWHPGRNSRAPQRVDTLQLDNFLTTGYLDIVPLATPLEFKREGLQSGVLDKLRRGEIQPAGEPLPCCASRWNSAGRCSSPLWCRRRKRGYAMC</sequence>
<accession>A0A2X3EHX0</accession>
<dbReference type="AlphaFoldDB" id="A0A2X3EHX0"/>
<dbReference type="EC" id="3.1.-.-" evidence="1"/>
<evidence type="ECO:0000313" key="1">
    <source>
        <dbReference type="EMBL" id="SQC43472.1"/>
    </source>
</evidence>
<name>A0A2X3EHX0_KLEPN</name>
<dbReference type="Proteomes" id="UP000251721">
    <property type="component" value="Unassembled WGS sequence"/>
</dbReference>
<dbReference type="PANTHER" id="PTHR35562:SF2">
    <property type="entry name" value="DNA ENDONUCLEASE SMRA-RELATED"/>
    <property type="match status" value="1"/>
</dbReference>
<reference evidence="1 2" key="1">
    <citation type="submission" date="2018-06" db="EMBL/GenBank/DDBJ databases">
        <authorList>
            <consortium name="Pathogen Informatics"/>
            <person name="Doyle S."/>
        </authorList>
    </citation>
    <scope>NUCLEOTIDE SEQUENCE [LARGE SCALE GENOMIC DNA]</scope>
    <source>
        <strain evidence="1 2">NCTC13465</strain>
    </source>
</reference>
<protein>
    <submittedName>
        <fullName evidence="1">Smr domain protein</fullName>
        <ecNumber evidence="1">3.1.-.-</ecNumber>
    </submittedName>
</protein>
<organism evidence="1 2">
    <name type="scientific">Klebsiella pneumoniae</name>
    <dbReference type="NCBI Taxonomy" id="573"/>
    <lineage>
        <taxon>Bacteria</taxon>
        <taxon>Pseudomonadati</taxon>
        <taxon>Pseudomonadota</taxon>
        <taxon>Gammaproteobacteria</taxon>
        <taxon>Enterobacterales</taxon>
        <taxon>Enterobacteriaceae</taxon>
        <taxon>Klebsiella/Raoultella group</taxon>
        <taxon>Klebsiella</taxon>
        <taxon>Klebsiella pneumoniae complex</taxon>
    </lineage>
</organism>
<keyword evidence="1" id="KW-0378">Hydrolase</keyword>
<gene>
    <name evidence="1" type="primary">smrA_2</name>
    <name evidence="1" type="ORF">NCTC13465_01954</name>
</gene>
<dbReference type="GO" id="GO:0016787">
    <property type="term" value="F:hydrolase activity"/>
    <property type="evidence" value="ECO:0007669"/>
    <property type="project" value="UniProtKB-KW"/>
</dbReference>
<dbReference type="EMBL" id="UAWQ01000014">
    <property type="protein sequence ID" value="SQC43472.1"/>
    <property type="molecule type" value="Genomic_DNA"/>
</dbReference>
<dbReference type="PANTHER" id="PTHR35562">
    <property type="entry name" value="DNA ENDONUCLEASE SMRA-RELATED"/>
    <property type="match status" value="1"/>
</dbReference>
<dbReference type="GO" id="GO:0004520">
    <property type="term" value="F:DNA endonuclease activity"/>
    <property type="evidence" value="ECO:0007669"/>
    <property type="project" value="TreeGrafter"/>
</dbReference>
<proteinExistence type="predicted"/>
<evidence type="ECO:0000313" key="2">
    <source>
        <dbReference type="Proteomes" id="UP000251721"/>
    </source>
</evidence>